<dbReference type="Pfam" id="PF02110">
    <property type="entry name" value="HK"/>
    <property type="match status" value="1"/>
</dbReference>
<sequence length="275" mass="28885">MDLKNTFGELVDKLRKARPVIHEITNYVTAESCADAALAAGASPVMADEPEEVIEITAGADALVLNLGTLSFNKQIAMERAAQAAKAKCIPVVLDPVGVMASTVRLNFALKLLNAGYIDIVRGNHSECQALLLGATGGRGVDNMEQGTEEGEALRTAKDAAAKFGCVFAVTGPIDNISNGKQAVVLNNGQPLLQDITGSGCMTTTLVACCAAITKDMLVAAALGVVIMGQSAELAANFLEKKDGPGMFKVRLIDAIYHVTTKWNLVNLKPEEKVS</sequence>
<dbReference type="Gene3D" id="3.40.1190.20">
    <property type="match status" value="1"/>
</dbReference>
<dbReference type="Proteomes" id="UP000186777">
    <property type="component" value="Unassembled WGS sequence"/>
</dbReference>
<comment type="similarity">
    <text evidence="11">Belongs to the Thz kinase family.</text>
</comment>
<dbReference type="InterPro" id="IPR029056">
    <property type="entry name" value="Ribokinase-like"/>
</dbReference>
<keyword evidence="8 11" id="KW-0067">ATP-binding</keyword>
<reference evidence="12 13" key="1">
    <citation type="journal article" date="2016" name="Nat. Biotechnol.">
        <title>Measurement of bacterial replication rates in microbial communities.</title>
        <authorList>
            <person name="Brown C.T."/>
            <person name="Olm M.R."/>
            <person name="Thomas B.C."/>
            <person name="Banfield J.F."/>
        </authorList>
    </citation>
    <scope>NUCLEOTIDE SEQUENCE [LARGE SCALE GENOMIC DNA]</scope>
    <source>
        <strain evidence="12">46_33</strain>
    </source>
</reference>
<dbReference type="EC" id="2.7.1.50" evidence="11"/>
<evidence type="ECO:0000256" key="3">
    <source>
        <dbReference type="ARBA" id="ARBA00004868"/>
    </source>
</evidence>
<evidence type="ECO:0000256" key="6">
    <source>
        <dbReference type="ARBA" id="ARBA00022741"/>
    </source>
</evidence>
<dbReference type="SUPFAM" id="SSF53613">
    <property type="entry name" value="Ribokinase-like"/>
    <property type="match status" value="1"/>
</dbReference>
<evidence type="ECO:0000256" key="10">
    <source>
        <dbReference type="ARBA" id="ARBA00022977"/>
    </source>
</evidence>
<evidence type="ECO:0000256" key="11">
    <source>
        <dbReference type="HAMAP-Rule" id="MF_00228"/>
    </source>
</evidence>
<dbReference type="EMBL" id="MNTG01000044">
    <property type="protein sequence ID" value="OLA36523.1"/>
    <property type="molecule type" value="Genomic_DNA"/>
</dbReference>
<dbReference type="AlphaFoldDB" id="A0A1Q6R2D7"/>
<dbReference type="GO" id="GO:0009229">
    <property type="term" value="P:thiamine diphosphate biosynthetic process"/>
    <property type="evidence" value="ECO:0007669"/>
    <property type="project" value="UniProtKB-UniRule"/>
</dbReference>
<feature type="binding site" evidence="11">
    <location>
        <position position="171"/>
    </location>
    <ligand>
        <name>ATP</name>
        <dbReference type="ChEBI" id="CHEBI:30616"/>
    </ligand>
</feature>
<evidence type="ECO:0000256" key="8">
    <source>
        <dbReference type="ARBA" id="ARBA00022840"/>
    </source>
</evidence>
<keyword evidence="5 11" id="KW-0479">Metal-binding</keyword>
<keyword evidence="10 11" id="KW-0784">Thiamine biosynthesis</keyword>
<evidence type="ECO:0000256" key="9">
    <source>
        <dbReference type="ARBA" id="ARBA00022842"/>
    </source>
</evidence>
<dbReference type="RefSeq" id="WP_303680358.1">
    <property type="nucleotide sequence ID" value="NZ_MNTG01000044.1"/>
</dbReference>
<dbReference type="GO" id="GO:0005524">
    <property type="term" value="F:ATP binding"/>
    <property type="evidence" value="ECO:0007669"/>
    <property type="project" value="UniProtKB-UniRule"/>
</dbReference>
<dbReference type="GO" id="GO:0004417">
    <property type="term" value="F:hydroxyethylthiazole kinase activity"/>
    <property type="evidence" value="ECO:0007669"/>
    <property type="project" value="UniProtKB-UniRule"/>
</dbReference>
<dbReference type="STRING" id="626940.BHW43_09430"/>
<gene>
    <name evidence="11" type="primary">thiM</name>
    <name evidence="12" type="ORF">BHW43_09430</name>
</gene>
<dbReference type="UniPathway" id="UPA00060">
    <property type="reaction ID" value="UER00139"/>
</dbReference>
<dbReference type="NCBIfam" id="NF006830">
    <property type="entry name" value="PRK09355.1"/>
    <property type="match status" value="1"/>
</dbReference>
<dbReference type="GO" id="GO:0000287">
    <property type="term" value="F:magnesium ion binding"/>
    <property type="evidence" value="ECO:0007669"/>
    <property type="project" value="UniProtKB-UniRule"/>
</dbReference>
<feature type="binding site" evidence="11">
    <location>
        <position position="198"/>
    </location>
    <ligand>
        <name>substrate</name>
    </ligand>
</feature>
<name>A0A1Q6R2D7_9FIRM</name>
<organism evidence="12 13">
    <name type="scientific">Phascolarctobacterium succinatutens</name>
    <dbReference type="NCBI Taxonomy" id="626940"/>
    <lineage>
        <taxon>Bacteria</taxon>
        <taxon>Bacillati</taxon>
        <taxon>Bacillota</taxon>
        <taxon>Negativicutes</taxon>
        <taxon>Acidaminococcales</taxon>
        <taxon>Acidaminococcaceae</taxon>
        <taxon>Phascolarctobacterium</taxon>
    </lineage>
</organism>
<evidence type="ECO:0000256" key="1">
    <source>
        <dbReference type="ARBA" id="ARBA00001771"/>
    </source>
</evidence>
<evidence type="ECO:0000256" key="2">
    <source>
        <dbReference type="ARBA" id="ARBA00001946"/>
    </source>
</evidence>
<feature type="binding site" evidence="11">
    <location>
        <position position="46"/>
    </location>
    <ligand>
        <name>substrate</name>
    </ligand>
</feature>
<feature type="binding site" evidence="11">
    <location>
        <position position="122"/>
    </location>
    <ligand>
        <name>ATP</name>
        <dbReference type="ChEBI" id="CHEBI:30616"/>
    </ligand>
</feature>
<comment type="catalytic activity">
    <reaction evidence="1 11">
        <text>5-(2-hydroxyethyl)-4-methylthiazole + ATP = 4-methyl-5-(2-phosphooxyethyl)-thiazole + ADP + H(+)</text>
        <dbReference type="Rhea" id="RHEA:24212"/>
        <dbReference type="ChEBI" id="CHEBI:15378"/>
        <dbReference type="ChEBI" id="CHEBI:17957"/>
        <dbReference type="ChEBI" id="CHEBI:30616"/>
        <dbReference type="ChEBI" id="CHEBI:58296"/>
        <dbReference type="ChEBI" id="CHEBI:456216"/>
        <dbReference type="EC" id="2.7.1.50"/>
    </reaction>
</comment>
<evidence type="ECO:0000256" key="4">
    <source>
        <dbReference type="ARBA" id="ARBA00022679"/>
    </source>
</evidence>
<evidence type="ECO:0000313" key="13">
    <source>
        <dbReference type="Proteomes" id="UP000186777"/>
    </source>
</evidence>
<keyword evidence="4 11" id="KW-0808">Transferase</keyword>
<dbReference type="GO" id="GO:0009228">
    <property type="term" value="P:thiamine biosynthetic process"/>
    <property type="evidence" value="ECO:0007669"/>
    <property type="project" value="UniProtKB-KW"/>
</dbReference>
<dbReference type="InterPro" id="IPR000417">
    <property type="entry name" value="Hyethyz_kinase"/>
</dbReference>
<keyword evidence="7 11" id="KW-0418">Kinase</keyword>
<proteinExistence type="inferred from homology"/>
<evidence type="ECO:0000256" key="5">
    <source>
        <dbReference type="ARBA" id="ARBA00022723"/>
    </source>
</evidence>
<keyword evidence="9 11" id="KW-0460">Magnesium</keyword>
<comment type="pathway">
    <text evidence="3 11">Cofactor biosynthesis; thiamine diphosphate biosynthesis; 4-methyl-5-(2-phosphoethyl)-thiazole from 5-(2-hydroxyethyl)-4-methylthiazole: step 1/1.</text>
</comment>
<accession>A0A1Q6R2D7</accession>
<dbReference type="HAMAP" id="MF_00228">
    <property type="entry name" value="Thz_kinase"/>
    <property type="match status" value="1"/>
</dbReference>
<protein>
    <recommendedName>
        <fullName evidence="11">Hydroxyethylthiazole kinase</fullName>
        <ecNumber evidence="11">2.7.1.50</ecNumber>
    </recommendedName>
    <alternativeName>
        <fullName evidence="11">4-methyl-5-beta-hydroxyethylthiazole kinase</fullName>
        <shortName evidence="11">TH kinase</shortName>
        <shortName evidence="11">Thz kinase</shortName>
    </alternativeName>
</protein>
<dbReference type="PIRSF" id="PIRSF000513">
    <property type="entry name" value="Thz_kinase"/>
    <property type="match status" value="1"/>
</dbReference>
<evidence type="ECO:0000256" key="7">
    <source>
        <dbReference type="ARBA" id="ARBA00022777"/>
    </source>
</evidence>
<keyword evidence="6 11" id="KW-0547">Nucleotide-binding</keyword>
<comment type="function">
    <text evidence="11">Catalyzes the phosphorylation of the hydroxyl group of 4-methyl-5-beta-hydroxyethylthiazole (THZ).</text>
</comment>
<dbReference type="PRINTS" id="PR01099">
    <property type="entry name" value="HYETHTZKNASE"/>
</dbReference>
<comment type="caution">
    <text evidence="12">The sequence shown here is derived from an EMBL/GenBank/DDBJ whole genome shotgun (WGS) entry which is preliminary data.</text>
</comment>
<evidence type="ECO:0000313" key="12">
    <source>
        <dbReference type="EMBL" id="OLA36523.1"/>
    </source>
</evidence>
<dbReference type="CDD" id="cd01170">
    <property type="entry name" value="THZ_kinase"/>
    <property type="match status" value="1"/>
</dbReference>
<comment type="cofactor">
    <cofactor evidence="2 11">
        <name>Mg(2+)</name>
        <dbReference type="ChEBI" id="CHEBI:18420"/>
    </cofactor>
</comment>